<keyword evidence="5" id="KW-0723">Serine/threonine-protein kinase</keyword>
<comment type="cofactor">
    <cofactor evidence="1">
        <name>Mg(2+)</name>
        <dbReference type="ChEBI" id="CHEBI:18420"/>
    </cofactor>
</comment>
<dbReference type="GO" id="GO:0005856">
    <property type="term" value="C:cytoskeleton"/>
    <property type="evidence" value="ECO:0007669"/>
    <property type="project" value="TreeGrafter"/>
</dbReference>
<dbReference type="PANTHER" id="PTHR22988:SF71">
    <property type="entry name" value="CITRON RHO-INTERACTING KINASE"/>
    <property type="match status" value="1"/>
</dbReference>
<dbReference type="AlphaFoldDB" id="A0A4C1YII6"/>
<dbReference type="PROSITE" id="PS50011">
    <property type="entry name" value="PROTEIN_KINASE_DOM"/>
    <property type="match status" value="1"/>
</dbReference>
<keyword evidence="19" id="KW-1185">Reference proteome</keyword>
<dbReference type="FunFam" id="3.30.200.20:FF:000017">
    <property type="entry name" value="Non-specific serine/threonine protein kinase"/>
    <property type="match status" value="1"/>
</dbReference>
<feature type="compositionally biased region" description="Basic and acidic residues" evidence="15">
    <location>
        <begin position="641"/>
        <end position="659"/>
    </location>
</feature>
<comment type="caution">
    <text evidence="18">The sequence shown here is derived from an EMBL/GenBank/DDBJ whole genome shotgun (WGS) entry which is preliminary data.</text>
</comment>
<evidence type="ECO:0000256" key="11">
    <source>
        <dbReference type="ARBA" id="ARBA00047899"/>
    </source>
</evidence>
<keyword evidence="10 13" id="KW-0067">ATP-binding</keyword>
<keyword evidence="4" id="KW-0963">Cytoplasm</keyword>
<dbReference type="STRING" id="151549.A0A4C1YII6"/>
<dbReference type="GO" id="GO:0004674">
    <property type="term" value="F:protein serine/threonine kinase activity"/>
    <property type="evidence" value="ECO:0007669"/>
    <property type="project" value="UniProtKB-KW"/>
</dbReference>
<evidence type="ECO:0000313" key="18">
    <source>
        <dbReference type="EMBL" id="GBP74880.1"/>
    </source>
</evidence>
<keyword evidence="6" id="KW-0597">Phosphoprotein</keyword>
<evidence type="ECO:0000256" key="5">
    <source>
        <dbReference type="ARBA" id="ARBA00022527"/>
    </source>
</evidence>
<evidence type="ECO:0000256" key="1">
    <source>
        <dbReference type="ARBA" id="ARBA00001946"/>
    </source>
</evidence>
<dbReference type="PROSITE" id="PS00107">
    <property type="entry name" value="PROTEIN_KINASE_ATP"/>
    <property type="match status" value="1"/>
</dbReference>
<feature type="coiled-coil region" evidence="14">
    <location>
        <begin position="470"/>
        <end position="579"/>
    </location>
</feature>
<dbReference type="PROSITE" id="PS51285">
    <property type="entry name" value="AGC_KINASE_CTER"/>
    <property type="match status" value="1"/>
</dbReference>
<sequence>MEPSKEAISVRLARLNRQVLGKASSGTRRTVDRETLFDALAVLYDECNKDSVKKNDELVRSFLDKYRSALAELRRARVCSADFEMIQIIGKGHFGDVHMVREKHSGDIYALKTLKKEAALTRRGVACYEEERDILAAGAVPWLVKLQYAFQDTANLFLVMEFCPGGDLAGFLARRNYPLPEKDAAFYVAEVAHALRALHALGYVHRDVKPHNIFLDRCGHVKLGDFGSAARLTESGSAAVPVGTPDYVAPELLSSAVSSHRHSSACDYWSLGVVAFELVTLRRPFSTDKEDSLVHTLGNIQKYEREVDPKPPFDPLPAAPSEEWRSLVTGLLTVQPSRRYHYLDTLQHPALTHLSPHNIRDQPPPWVPTLRSPADTSYFADVPRDASPTSSLIFRAKEPFSGQLPFIGFSFIFSEDNEDYSGGFSTSHDCTAIDLAAYKSAEKLAAIRGREVAALQAKLAAMEVGEQATADRLQDEAELQRSKLQREITDLIVQNKRLQRQLEVEHDERRAQERAGLELLAAAKTRHTKELTSARNKAAELEMERDSLKDNVRKLEKKVSELQAECERTAADAETAKALHTHYKTIISEAKDLQHRRLTEINVRAIDSIAKERALRRQTLSGGEQEAREAGARIATAEATAAKETRAREETERKLAHVKDEKKALERELEDLRKELTRMKELNTNRERTTDSVTEELRSVRLQLTQECSRANTLFAQVQELQNTIQEASTREANLEEQQVRTEARLQARLEEAENRAAHAQQSDAKYREKVKTLEQLVRQLEREVSALEARSLTESPAKKQDVMSDTESVGGTETSAEVGAHAQVALLKEQLERTEKQLQVRTEETAALRQEARTANLARWRKEKELTDITSEAKLSAREVKRLEERLTMVLNARKTAEQKVTELKNNLDSIRPELEGTKEELKFLKEEYSVLKKTHQTIQVEVDRSRNDIRKLKSELQYSEKRRIHAEEQAECAMRERAQLRDEAAELRTSNTQLEQNNKALQEACSVLEEQLTDLEKLSDLHELKNKDMEAELLRVRAELQSCRSELREAEREASENRTAAALARRELDEASDRAHHLQCELNVIKVMKNGTCLEIKPR</sequence>
<keyword evidence="7" id="KW-0808">Transferase</keyword>
<gene>
    <name evidence="18" type="ORF">EVAR_57104_1</name>
</gene>
<evidence type="ECO:0000259" key="16">
    <source>
        <dbReference type="PROSITE" id="PS50011"/>
    </source>
</evidence>
<protein>
    <recommendedName>
        <fullName evidence="3">non-specific serine/threonine protein kinase</fullName>
        <ecNumber evidence="3">2.7.11.1</ecNumber>
    </recommendedName>
</protein>
<evidence type="ECO:0000259" key="17">
    <source>
        <dbReference type="PROSITE" id="PS51285"/>
    </source>
</evidence>
<comment type="catalytic activity">
    <reaction evidence="11">
        <text>L-threonyl-[protein] + ATP = O-phospho-L-threonyl-[protein] + ADP + H(+)</text>
        <dbReference type="Rhea" id="RHEA:46608"/>
        <dbReference type="Rhea" id="RHEA-COMP:11060"/>
        <dbReference type="Rhea" id="RHEA-COMP:11605"/>
        <dbReference type="ChEBI" id="CHEBI:15378"/>
        <dbReference type="ChEBI" id="CHEBI:30013"/>
        <dbReference type="ChEBI" id="CHEBI:30616"/>
        <dbReference type="ChEBI" id="CHEBI:61977"/>
        <dbReference type="ChEBI" id="CHEBI:456216"/>
        <dbReference type="EC" id="2.7.11.1"/>
    </reaction>
</comment>
<evidence type="ECO:0000256" key="9">
    <source>
        <dbReference type="ARBA" id="ARBA00022777"/>
    </source>
</evidence>
<dbReference type="PANTHER" id="PTHR22988">
    <property type="entry name" value="MYOTONIC DYSTROPHY S/T KINASE-RELATED"/>
    <property type="match status" value="1"/>
</dbReference>
<evidence type="ECO:0000256" key="7">
    <source>
        <dbReference type="ARBA" id="ARBA00022679"/>
    </source>
</evidence>
<keyword evidence="14" id="KW-0175">Coiled coil</keyword>
<dbReference type="InterPro" id="IPR050839">
    <property type="entry name" value="Rho-assoc_Ser/Thr_Kinase"/>
</dbReference>
<evidence type="ECO:0000256" key="14">
    <source>
        <dbReference type="SAM" id="Coils"/>
    </source>
</evidence>
<evidence type="ECO:0000256" key="6">
    <source>
        <dbReference type="ARBA" id="ARBA00022553"/>
    </source>
</evidence>
<evidence type="ECO:0000256" key="12">
    <source>
        <dbReference type="ARBA" id="ARBA00048679"/>
    </source>
</evidence>
<dbReference type="EMBL" id="BGZK01001227">
    <property type="protein sequence ID" value="GBP74880.1"/>
    <property type="molecule type" value="Genomic_DNA"/>
</dbReference>
<evidence type="ECO:0000256" key="2">
    <source>
        <dbReference type="ARBA" id="ARBA00004496"/>
    </source>
</evidence>
<feature type="domain" description="Protein kinase" evidence="16">
    <location>
        <begin position="83"/>
        <end position="351"/>
    </location>
</feature>
<evidence type="ECO:0000313" key="19">
    <source>
        <dbReference type="Proteomes" id="UP000299102"/>
    </source>
</evidence>
<evidence type="ECO:0000256" key="10">
    <source>
        <dbReference type="ARBA" id="ARBA00022840"/>
    </source>
</evidence>
<dbReference type="SUPFAM" id="SSF56112">
    <property type="entry name" value="Protein kinase-like (PK-like)"/>
    <property type="match status" value="1"/>
</dbReference>
<dbReference type="PROSITE" id="PS00108">
    <property type="entry name" value="PROTEIN_KINASE_ST"/>
    <property type="match status" value="1"/>
</dbReference>
<evidence type="ECO:0000256" key="8">
    <source>
        <dbReference type="ARBA" id="ARBA00022741"/>
    </source>
</evidence>
<dbReference type="GO" id="GO:0005737">
    <property type="term" value="C:cytoplasm"/>
    <property type="evidence" value="ECO:0007669"/>
    <property type="project" value="UniProtKB-SubCell"/>
</dbReference>
<dbReference type="GO" id="GO:0005524">
    <property type="term" value="F:ATP binding"/>
    <property type="evidence" value="ECO:0007669"/>
    <property type="project" value="UniProtKB-UniRule"/>
</dbReference>
<dbReference type="EC" id="2.7.11.1" evidence="3"/>
<name>A0A4C1YII6_EUMVA</name>
<dbReference type="SMART" id="SM00220">
    <property type="entry name" value="S_TKc"/>
    <property type="match status" value="1"/>
</dbReference>
<dbReference type="Gene3D" id="3.30.200.20">
    <property type="entry name" value="Phosphorylase Kinase, domain 1"/>
    <property type="match status" value="1"/>
</dbReference>
<evidence type="ECO:0000256" key="15">
    <source>
        <dbReference type="SAM" id="MobiDB-lite"/>
    </source>
</evidence>
<dbReference type="Gene3D" id="1.10.510.10">
    <property type="entry name" value="Transferase(Phosphotransferase) domain 1"/>
    <property type="match status" value="1"/>
</dbReference>
<dbReference type="OrthoDB" id="5919042at2759"/>
<evidence type="ECO:0000256" key="3">
    <source>
        <dbReference type="ARBA" id="ARBA00012513"/>
    </source>
</evidence>
<feature type="coiled-coil region" evidence="14">
    <location>
        <begin position="825"/>
        <end position="1083"/>
    </location>
</feature>
<evidence type="ECO:0000256" key="4">
    <source>
        <dbReference type="ARBA" id="ARBA00022490"/>
    </source>
</evidence>
<keyword evidence="8 13" id="KW-0547">Nucleotide-binding</keyword>
<dbReference type="InterPro" id="IPR017441">
    <property type="entry name" value="Protein_kinase_ATP_BS"/>
</dbReference>
<proteinExistence type="predicted"/>
<dbReference type="InterPro" id="IPR011009">
    <property type="entry name" value="Kinase-like_dom_sf"/>
</dbReference>
<dbReference type="InterPro" id="IPR008271">
    <property type="entry name" value="Ser/Thr_kinase_AS"/>
</dbReference>
<comment type="catalytic activity">
    <reaction evidence="12">
        <text>L-seryl-[protein] + ATP = O-phospho-L-seryl-[protein] + ADP + H(+)</text>
        <dbReference type="Rhea" id="RHEA:17989"/>
        <dbReference type="Rhea" id="RHEA-COMP:9863"/>
        <dbReference type="Rhea" id="RHEA-COMP:11604"/>
        <dbReference type="ChEBI" id="CHEBI:15378"/>
        <dbReference type="ChEBI" id="CHEBI:29999"/>
        <dbReference type="ChEBI" id="CHEBI:30616"/>
        <dbReference type="ChEBI" id="CHEBI:83421"/>
        <dbReference type="ChEBI" id="CHEBI:456216"/>
        <dbReference type="EC" id="2.7.11.1"/>
    </reaction>
</comment>
<feature type="binding site" evidence="13">
    <location>
        <position position="112"/>
    </location>
    <ligand>
        <name>ATP</name>
        <dbReference type="ChEBI" id="CHEBI:30616"/>
    </ligand>
</feature>
<dbReference type="InterPro" id="IPR000961">
    <property type="entry name" value="AGC-kinase_C"/>
</dbReference>
<organism evidence="18 19">
    <name type="scientific">Eumeta variegata</name>
    <name type="common">Bagworm moth</name>
    <name type="synonym">Eumeta japonica</name>
    <dbReference type="NCBI Taxonomy" id="151549"/>
    <lineage>
        <taxon>Eukaryota</taxon>
        <taxon>Metazoa</taxon>
        <taxon>Ecdysozoa</taxon>
        <taxon>Arthropoda</taxon>
        <taxon>Hexapoda</taxon>
        <taxon>Insecta</taxon>
        <taxon>Pterygota</taxon>
        <taxon>Neoptera</taxon>
        <taxon>Endopterygota</taxon>
        <taxon>Lepidoptera</taxon>
        <taxon>Glossata</taxon>
        <taxon>Ditrysia</taxon>
        <taxon>Tineoidea</taxon>
        <taxon>Psychidae</taxon>
        <taxon>Oiketicinae</taxon>
        <taxon>Eumeta</taxon>
    </lineage>
</organism>
<reference evidence="18 19" key="1">
    <citation type="journal article" date="2019" name="Commun. Biol.">
        <title>The bagworm genome reveals a unique fibroin gene that provides high tensile strength.</title>
        <authorList>
            <person name="Kono N."/>
            <person name="Nakamura H."/>
            <person name="Ohtoshi R."/>
            <person name="Tomita M."/>
            <person name="Numata K."/>
            <person name="Arakawa K."/>
        </authorList>
    </citation>
    <scope>NUCLEOTIDE SEQUENCE [LARGE SCALE GENOMIC DNA]</scope>
</reference>
<comment type="subcellular location">
    <subcellularLocation>
        <location evidence="2">Cytoplasm</location>
    </subcellularLocation>
</comment>
<dbReference type="InterPro" id="IPR000719">
    <property type="entry name" value="Prot_kinase_dom"/>
</dbReference>
<accession>A0A4C1YII6</accession>
<feature type="domain" description="AGC-kinase C-terminal" evidence="17">
    <location>
        <begin position="352"/>
        <end position="421"/>
    </location>
</feature>
<dbReference type="Pfam" id="PF00069">
    <property type="entry name" value="Pkinase"/>
    <property type="match status" value="1"/>
</dbReference>
<feature type="region of interest" description="Disordered" evidence="15">
    <location>
        <begin position="789"/>
        <end position="811"/>
    </location>
</feature>
<feature type="region of interest" description="Disordered" evidence="15">
    <location>
        <begin position="638"/>
        <end position="659"/>
    </location>
</feature>
<keyword evidence="9" id="KW-0418">Kinase</keyword>
<dbReference type="Proteomes" id="UP000299102">
    <property type="component" value="Unassembled WGS sequence"/>
</dbReference>
<evidence type="ECO:0000256" key="13">
    <source>
        <dbReference type="PROSITE-ProRule" id="PRU10141"/>
    </source>
</evidence>
<dbReference type="GO" id="GO:0031032">
    <property type="term" value="P:actomyosin structure organization"/>
    <property type="evidence" value="ECO:0007669"/>
    <property type="project" value="TreeGrafter"/>
</dbReference>